<accession>A0A034WAQ0</accession>
<organism evidence="1">
    <name type="scientific">Bactrocera dorsalis</name>
    <name type="common">Oriental fruit fly</name>
    <name type="synonym">Dacus dorsalis</name>
    <dbReference type="NCBI Taxonomy" id="27457"/>
    <lineage>
        <taxon>Eukaryota</taxon>
        <taxon>Metazoa</taxon>
        <taxon>Ecdysozoa</taxon>
        <taxon>Arthropoda</taxon>
        <taxon>Hexapoda</taxon>
        <taxon>Insecta</taxon>
        <taxon>Pterygota</taxon>
        <taxon>Neoptera</taxon>
        <taxon>Endopterygota</taxon>
        <taxon>Diptera</taxon>
        <taxon>Brachycera</taxon>
        <taxon>Muscomorpha</taxon>
        <taxon>Tephritoidea</taxon>
        <taxon>Tephritidae</taxon>
        <taxon>Bactrocera</taxon>
        <taxon>Bactrocera</taxon>
    </lineage>
</organism>
<protein>
    <submittedName>
        <fullName evidence="1">Transposable element Hobo transposase</fullName>
    </submittedName>
</protein>
<gene>
    <name evidence="1" type="primary">HOBOT</name>
</gene>
<sequence length="120" mass="13962">MESTEDLVGKIATGIYKLSKKRKGRSAIWDMFEEIVKDENDIQAISALKLKILEGIEGTWIPNLIVWHKVAYYFYPPALRLQASQLKEIEMFCTAEIADVNELWHSSILHEFISRKIFFN</sequence>
<name>A0A034WAQ0_BACDO</name>
<dbReference type="EMBL" id="GAKP01007555">
    <property type="protein sequence ID" value="JAC51397.1"/>
    <property type="molecule type" value="Transcribed_RNA"/>
</dbReference>
<evidence type="ECO:0000313" key="1">
    <source>
        <dbReference type="EMBL" id="JAC51397.1"/>
    </source>
</evidence>
<reference evidence="1" key="1">
    <citation type="journal article" date="2014" name="BMC Genomics">
        <title>Characterizing the developmental transcriptome of the oriental fruit fly, Bactrocera dorsalis (Diptera: Tephritidae) through comparative genomic analysis with Drosophila melanogaster utilizing modENCODE datasets.</title>
        <authorList>
            <person name="Geib S.M."/>
            <person name="Calla B."/>
            <person name="Hall B."/>
            <person name="Hou S."/>
            <person name="Manoukis N.C."/>
        </authorList>
    </citation>
    <scope>NUCLEOTIDE SEQUENCE</scope>
    <source>
        <strain evidence="1">Punador</strain>
    </source>
</reference>
<dbReference type="AlphaFoldDB" id="A0A034WAQ0"/>
<proteinExistence type="predicted"/>